<sequence>MHGLLSRFRIVIYLRKYTQENGKVALLFIKVEFSLRIFDSFIGKLSIEEDLRFHPSWRVGTGESSKLAENPQILPTEKTTQYETARNVVSRYLTGHSLPLHIFGGQAPSTSGREKKSFRVPAVEQNEALSKTEIVKRVSEAAGIGLTLVWQTIKEMEETHAMKSPPSKRNRKILFDEGLAEVGHVLRQEEDMYQLDNIADEMELEFTVHTGSSDESDDLEWELETGDVSTENDVLTDYVGNST</sequence>
<reference evidence="1" key="1">
    <citation type="journal article" date="2020" name="J Insects Food Feed">
        <title>The yellow mealworm (Tenebrio molitor) genome: a resource for the emerging insects as food and feed industry.</title>
        <authorList>
            <person name="Eriksson T."/>
            <person name="Andere A."/>
            <person name="Kelstrup H."/>
            <person name="Emery V."/>
            <person name="Picard C."/>
        </authorList>
    </citation>
    <scope>NUCLEOTIDE SEQUENCE</scope>
    <source>
        <strain evidence="1">Stoneville</strain>
        <tissue evidence="1">Whole head</tissue>
    </source>
</reference>
<organism evidence="1 2">
    <name type="scientific">Tenebrio molitor</name>
    <name type="common">Yellow mealworm beetle</name>
    <dbReference type="NCBI Taxonomy" id="7067"/>
    <lineage>
        <taxon>Eukaryota</taxon>
        <taxon>Metazoa</taxon>
        <taxon>Ecdysozoa</taxon>
        <taxon>Arthropoda</taxon>
        <taxon>Hexapoda</taxon>
        <taxon>Insecta</taxon>
        <taxon>Pterygota</taxon>
        <taxon>Neoptera</taxon>
        <taxon>Endopterygota</taxon>
        <taxon>Coleoptera</taxon>
        <taxon>Polyphaga</taxon>
        <taxon>Cucujiformia</taxon>
        <taxon>Tenebrionidae</taxon>
        <taxon>Tenebrio</taxon>
    </lineage>
</organism>
<comment type="caution">
    <text evidence="1">The sequence shown here is derived from an EMBL/GenBank/DDBJ whole genome shotgun (WGS) entry which is preliminary data.</text>
</comment>
<dbReference type="Proteomes" id="UP000719412">
    <property type="component" value="Unassembled WGS sequence"/>
</dbReference>
<dbReference type="AlphaFoldDB" id="A0A8J6HQL7"/>
<protein>
    <submittedName>
        <fullName evidence="1">Uncharacterized protein</fullName>
    </submittedName>
</protein>
<name>A0A8J6HQL7_TENMO</name>
<proteinExistence type="predicted"/>
<gene>
    <name evidence="1" type="ORF">GEV33_004545</name>
</gene>
<evidence type="ECO:0000313" key="2">
    <source>
        <dbReference type="Proteomes" id="UP000719412"/>
    </source>
</evidence>
<evidence type="ECO:0000313" key="1">
    <source>
        <dbReference type="EMBL" id="KAH0818246.1"/>
    </source>
</evidence>
<dbReference type="EMBL" id="JABDTM020018122">
    <property type="protein sequence ID" value="KAH0818246.1"/>
    <property type="molecule type" value="Genomic_DNA"/>
</dbReference>
<accession>A0A8J6HQL7</accession>
<reference evidence="1" key="2">
    <citation type="submission" date="2021-08" db="EMBL/GenBank/DDBJ databases">
        <authorList>
            <person name="Eriksson T."/>
        </authorList>
    </citation>
    <scope>NUCLEOTIDE SEQUENCE</scope>
    <source>
        <strain evidence="1">Stoneville</strain>
        <tissue evidence="1">Whole head</tissue>
    </source>
</reference>
<keyword evidence="2" id="KW-1185">Reference proteome</keyword>